<dbReference type="VEuPathDB" id="FungiDB:HMPREF1544_12210"/>
<keyword evidence="2" id="KW-1185">Reference proteome</keyword>
<dbReference type="InParanoid" id="S2JEY5"/>
<proteinExistence type="predicted"/>
<name>S2JEY5_MUCC1</name>
<gene>
    <name evidence="1" type="ORF">HMPREF1544_12210</name>
</gene>
<dbReference type="Proteomes" id="UP000014254">
    <property type="component" value="Unassembled WGS sequence"/>
</dbReference>
<dbReference type="AlphaFoldDB" id="S2JEY5"/>
<dbReference type="EMBL" id="KE124214">
    <property type="protein sequence ID" value="EPB81083.1"/>
    <property type="molecule type" value="Genomic_DNA"/>
</dbReference>
<evidence type="ECO:0000313" key="2">
    <source>
        <dbReference type="Proteomes" id="UP000014254"/>
    </source>
</evidence>
<organism evidence="1 2">
    <name type="scientific">Mucor circinelloides f. circinelloides (strain 1006PhL)</name>
    <name type="common">Mucormycosis agent</name>
    <name type="synonym">Calyptromyces circinelloides</name>
    <dbReference type="NCBI Taxonomy" id="1220926"/>
    <lineage>
        <taxon>Eukaryota</taxon>
        <taxon>Fungi</taxon>
        <taxon>Fungi incertae sedis</taxon>
        <taxon>Mucoromycota</taxon>
        <taxon>Mucoromycotina</taxon>
        <taxon>Mucoromycetes</taxon>
        <taxon>Mucorales</taxon>
        <taxon>Mucorineae</taxon>
        <taxon>Mucoraceae</taxon>
        <taxon>Mucor</taxon>
    </lineage>
</organism>
<evidence type="ECO:0000313" key="1">
    <source>
        <dbReference type="EMBL" id="EPB81083.1"/>
    </source>
</evidence>
<accession>S2JEY5</accession>
<sequence>MHQPRKWDHRDFYYFNARCRNERRHQFQRREFLARLCVKERSFVGESVPLLCVGDRGYGISSPIKGHVRCGGS</sequence>
<protein>
    <submittedName>
        <fullName evidence="1">Uncharacterized protein</fullName>
    </submittedName>
</protein>
<dbReference type="OrthoDB" id="2300607at2759"/>
<reference evidence="2" key="1">
    <citation type="submission" date="2013-05" db="EMBL/GenBank/DDBJ databases">
        <title>The Genome sequence of Mucor circinelloides f. circinelloides 1006PhL.</title>
        <authorList>
            <consortium name="The Broad Institute Genomics Platform"/>
            <person name="Cuomo C."/>
            <person name="Earl A."/>
            <person name="Findley K."/>
            <person name="Lee S.C."/>
            <person name="Walker B."/>
            <person name="Young S."/>
            <person name="Zeng Q."/>
            <person name="Gargeya S."/>
            <person name="Fitzgerald M."/>
            <person name="Haas B."/>
            <person name="Abouelleil A."/>
            <person name="Allen A.W."/>
            <person name="Alvarado L."/>
            <person name="Arachchi H.M."/>
            <person name="Berlin A.M."/>
            <person name="Chapman S.B."/>
            <person name="Gainer-Dewar J."/>
            <person name="Goldberg J."/>
            <person name="Griggs A."/>
            <person name="Gujja S."/>
            <person name="Hansen M."/>
            <person name="Howarth C."/>
            <person name="Imamovic A."/>
            <person name="Ireland A."/>
            <person name="Larimer J."/>
            <person name="McCowan C."/>
            <person name="Murphy C."/>
            <person name="Pearson M."/>
            <person name="Poon T.W."/>
            <person name="Priest M."/>
            <person name="Roberts A."/>
            <person name="Saif S."/>
            <person name="Shea T."/>
            <person name="Sisk P."/>
            <person name="Sykes S."/>
            <person name="Wortman J."/>
            <person name="Nusbaum C."/>
            <person name="Birren B."/>
        </authorList>
    </citation>
    <scope>NUCLEOTIDE SEQUENCE [LARGE SCALE GENOMIC DNA]</scope>
    <source>
        <strain evidence="2">1006PhL</strain>
    </source>
</reference>
<dbReference type="STRING" id="1220926.S2JEY5"/>